<reference evidence="2" key="2">
    <citation type="journal article" date="2024" name="Plant">
        <title>Genomic evolution and insights into agronomic trait innovations of Sesamum species.</title>
        <authorList>
            <person name="Miao H."/>
            <person name="Wang L."/>
            <person name="Qu L."/>
            <person name="Liu H."/>
            <person name="Sun Y."/>
            <person name="Le M."/>
            <person name="Wang Q."/>
            <person name="Wei S."/>
            <person name="Zheng Y."/>
            <person name="Lin W."/>
            <person name="Duan Y."/>
            <person name="Cao H."/>
            <person name="Xiong S."/>
            <person name="Wang X."/>
            <person name="Wei L."/>
            <person name="Li C."/>
            <person name="Ma Q."/>
            <person name="Ju M."/>
            <person name="Zhao R."/>
            <person name="Li G."/>
            <person name="Mu C."/>
            <person name="Tian Q."/>
            <person name="Mei H."/>
            <person name="Zhang T."/>
            <person name="Gao T."/>
            <person name="Zhang H."/>
        </authorList>
    </citation>
    <scope>NUCLEOTIDE SEQUENCE</scope>
    <source>
        <strain evidence="2">G02</strain>
    </source>
</reference>
<feature type="compositionally biased region" description="Basic and acidic residues" evidence="1">
    <location>
        <begin position="132"/>
        <end position="149"/>
    </location>
</feature>
<proteinExistence type="predicted"/>
<accession>A0AAW2W4B9</accession>
<name>A0AAW2W4B9_SESRA</name>
<feature type="region of interest" description="Disordered" evidence="1">
    <location>
        <begin position="124"/>
        <end position="168"/>
    </location>
</feature>
<organism evidence="2">
    <name type="scientific">Sesamum radiatum</name>
    <name type="common">Black benniseed</name>
    <dbReference type="NCBI Taxonomy" id="300843"/>
    <lineage>
        <taxon>Eukaryota</taxon>
        <taxon>Viridiplantae</taxon>
        <taxon>Streptophyta</taxon>
        <taxon>Embryophyta</taxon>
        <taxon>Tracheophyta</taxon>
        <taxon>Spermatophyta</taxon>
        <taxon>Magnoliopsida</taxon>
        <taxon>eudicotyledons</taxon>
        <taxon>Gunneridae</taxon>
        <taxon>Pentapetalae</taxon>
        <taxon>asterids</taxon>
        <taxon>lamiids</taxon>
        <taxon>Lamiales</taxon>
        <taxon>Pedaliaceae</taxon>
        <taxon>Sesamum</taxon>
    </lineage>
</organism>
<comment type="caution">
    <text evidence="2">The sequence shown here is derived from an EMBL/GenBank/DDBJ whole genome shotgun (WGS) entry which is preliminary data.</text>
</comment>
<sequence length="199" mass="22270">MKALQEEHAEELRVHADQVRKEFPDTEDGKNLLEACWASRLAEHKISEAYHKEVALVAGPFLCFTFEAYRQKFLAQRYPPAGEDTSFLDFEAVLHFAPDPFARPITAGDLDCLLGEVEAEVREASGQVKSGDVAERASGEEDPQPKLKDAASPSKESLAPEESTQVEEKTPSVGYFEYDVVVKQFLLFSCFSFPHVKWG</sequence>
<protein>
    <submittedName>
        <fullName evidence="2">Uncharacterized protein</fullName>
    </submittedName>
</protein>
<evidence type="ECO:0000313" key="2">
    <source>
        <dbReference type="EMBL" id="KAL0434985.1"/>
    </source>
</evidence>
<dbReference type="EMBL" id="JACGWJ010000002">
    <property type="protein sequence ID" value="KAL0434985.1"/>
    <property type="molecule type" value="Genomic_DNA"/>
</dbReference>
<dbReference type="AlphaFoldDB" id="A0AAW2W4B9"/>
<reference evidence="2" key="1">
    <citation type="submission" date="2020-06" db="EMBL/GenBank/DDBJ databases">
        <authorList>
            <person name="Li T."/>
            <person name="Hu X."/>
            <person name="Zhang T."/>
            <person name="Song X."/>
            <person name="Zhang H."/>
            <person name="Dai N."/>
            <person name="Sheng W."/>
            <person name="Hou X."/>
            <person name="Wei L."/>
        </authorList>
    </citation>
    <scope>NUCLEOTIDE SEQUENCE</scope>
    <source>
        <strain evidence="2">G02</strain>
        <tissue evidence="2">Leaf</tissue>
    </source>
</reference>
<evidence type="ECO:0000256" key="1">
    <source>
        <dbReference type="SAM" id="MobiDB-lite"/>
    </source>
</evidence>
<gene>
    <name evidence="2" type="ORF">Sradi_0206400</name>
</gene>